<dbReference type="InterPro" id="IPR001986">
    <property type="entry name" value="Enolpyruvate_Tfrase_dom"/>
</dbReference>
<dbReference type="VEuPathDB" id="FungiDB:PC110_g3096"/>
<feature type="domain" description="Enolpyruvate transferase" evidence="3">
    <location>
        <begin position="142"/>
        <end position="283"/>
    </location>
</feature>
<name>A0A329SUS9_9STRA</name>
<dbReference type="InterPro" id="IPR036968">
    <property type="entry name" value="Enolpyruvate_Tfrase_sf"/>
</dbReference>
<organism evidence="4 5">
    <name type="scientific">Phytophthora cactorum</name>
    <dbReference type="NCBI Taxonomy" id="29920"/>
    <lineage>
        <taxon>Eukaryota</taxon>
        <taxon>Sar</taxon>
        <taxon>Stramenopiles</taxon>
        <taxon>Oomycota</taxon>
        <taxon>Peronosporomycetes</taxon>
        <taxon>Peronosporales</taxon>
        <taxon>Peronosporaceae</taxon>
        <taxon>Phytophthora</taxon>
    </lineage>
</organism>
<dbReference type="PANTHER" id="PTHR21090">
    <property type="entry name" value="AROM/DEHYDROQUINATE SYNTHASE"/>
    <property type="match status" value="1"/>
</dbReference>
<dbReference type="EMBL" id="MJFZ01000043">
    <property type="protein sequence ID" value="RAW40687.1"/>
    <property type="molecule type" value="Genomic_DNA"/>
</dbReference>
<dbReference type="Pfam" id="PF00275">
    <property type="entry name" value="EPSP_synthase"/>
    <property type="match status" value="1"/>
</dbReference>
<evidence type="ECO:0000256" key="2">
    <source>
        <dbReference type="SAM" id="MobiDB-lite"/>
    </source>
</evidence>
<proteinExistence type="predicted"/>
<evidence type="ECO:0000259" key="3">
    <source>
        <dbReference type="Pfam" id="PF00275"/>
    </source>
</evidence>
<dbReference type="InterPro" id="IPR013792">
    <property type="entry name" value="RNA3'P_cycl/enolpyr_Trfase_a/b"/>
</dbReference>
<dbReference type="STRING" id="29920.A0A329SUS9"/>
<dbReference type="PANTHER" id="PTHR21090:SF5">
    <property type="entry name" value="PENTAFUNCTIONAL AROM POLYPEPTIDE"/>
    <property type="match status" value="1"/>
</dbReference>
<dbReference type="AlphaFoldDB" id="A0A329SUS9"/>
<dbReference type="OrthoDB" id="3066231at2759"/>
<evidence type="ECO:0000313" key="4">
    <source>
        <dbReference type="EMBL" id="RAW40687.1"/>
    </source>
</evidence>
<dbReference type="GO" id="GO:0009423">
    <property type="term" value="P:chorismate biosynthetic process"/>
    <property type="evidence" value="ECO:0007669"/>
    <property type="project" value="TreeGrafter"/>
</dbReference>
<feature type="region of interest" description="Disordered" evidence="2">
    <location>
        <begin position="18"/>
        <end position="48"/>
    </location>
</feature>
<evidence type="ECO:0000256" key="1">
    <source>
        <dbReference type="ARBA" id="ARBA00022679"/>
    </source>
</evidence>
<sequence>MNKSMAARLTILEAALLKPKRKHATNEEQEQQQAPSDQEAKFNHRKNQKKSEFRHVVAFKKLFLQEGFTLDAKAEDYKDQVLDAGRRAEDAVLEFLKARDIKAKGAGSVLRVLRPLHRDVGTVAIWVTLATYPLAFAAITGGQVTVDAVGNTTSTTVTGPQDGTPLKAMEIDMETMTDAFMTAITLAAVAGGTTKITGIANQRVQECNRIEVMVTELRKIGVACGEPSNGIWIKGTASKTEHLKKASIACHNEHRIAMSFAVLGSMVDNVIITDKTYPEFWDHVQMHLGLPVAPVIEEKINNTDAANPIPGVYAWRRQHINDISKGTNALELCTTESRRVEAVLH</sequence>
<dbReference type="Proteomes" id="UP000251314">
    <property type="component" value="Unassembled WGS sequence"/>
</dbReference>
<keyword evidence="5" id="KW-1185">Reference proteome</keyword>
<dbReference type="Gene3D" id="3.65.10.10">
    <property type="entry name" value="Enolpyruvate transferase domain"/>
    <property type="match status" value="1"/>
</dbReference>
<protein>
    <recommendedName>
        <fullName evidence="3">Enolpyruvate transferase domain-containing protein</fullName>
    </recommendedName>
</protein>
<comment type="caution">
    <text evidence="4">The sequence shown here is derived from an EMBL/GenBank/DDBJ whole genome shotgun (WGS) entry which is preliminary data.</text>
</comment>
<gene>
    <name evidence="4" type="ORF">PC110_g3096</name>
</gene>
<dbReference type="SUPFAM" id="SSF55205">
    <property type="entry name" value="EPT/RTPC-like"/>
    <property type="match status" value="1"/>
</dbReference>
<evidence type="ECO:0000313" key="5">
    <source>
        <dbReference type="Proteomes" id="UP000251314"/>
    </source>
</evidence>
<keyword evidence="1" id="KW-0808">Transferase</keyword>
<accession>A0A329SUS9</accession>
<reference evidence="4 5" key="1">
    <citation type="submission" date="2018-01" db="EMBL/GenBank/DDBJ databases">
        <title>Draft genome of the strawberry crown rot pathogen Phytophthora cactorum.</title>
        <authorList>
            <person name="Armitage A.D."/>
            <person name="Lysoe E."/>
            <person name="Nellist C.F."/>
            <person name="Harrison R.J."/>
            <person name="Brurberg M.B."/>
        </authorList>
    </citation>
    <scope>NUCLEOTIDE SEQUENCE [LARGE SCALE GENOMIC DNA]</scope>
    <source>
        <strain evidence="4 5">10300</strain>
    </source>
</reference>
<dbReference type="GO" id="GO:0003866">
    <property type="term" value="F:3-phosphoshikimate 1-carboxyvinyltransferase activity"/>
    <property type="evidence" value="ECO:0007669"/>
    <property type="project" value="TreeGrafter"/>
</dbReference>